<feature type="compositionally biased region" description="Pro residues" evidence="1">
    <location>
        <begin position="539"/>
        <end position="554"/>
    </location>
</feature>
<feature type="compositionally biased region" description="Basic and acidic residues" evidence="1">
    <location>
        <begin position="884"/>
        <end position="900"/>
    </location>
</feature>
<feature type="compositionally biased region" description="Basic and acidic residues" evidence="1">
    <location>
        <begin position="1212"/>
        <end position="1235"/>
    </location>
</feature>
<feature type="compositionally biased region" description="Polar residues" evidence="1">
    <location>
        <begin position="1470"/>
        <end position="1484"/>
    </location>
</feature>
<feature type="compositionally biased region" description="Basic and acidic residues" evidence="1">
    <location>
        <begin position="1171"/>
        <end position="1197"/>
    </location>
</feature>
<feature type="compositionally biased region" description="Gly residues" evidence="1">
    <location>
        <begin position="1124"/>
        <end position="1134"/>
    </location>
</feature>
<dbReference type="Pfam" id="PF15644">
    <property type="entry name" value="Gln_amidase"/>
    <property type="match status" value="1"/>
</dbReference>
<feature type="compositionally biased region" description="Gly residues" evidence="1">
    <location>
        <begin position="1082"/>
        <end position="1094"/>
    </location>
</feature>
<sequence>MGVVASAHGRIDVDPDVLIDAGKRVESLGSQLGMLCDSLSSALGGGISSGADTAGLSFALDYGRQAQDFADTLAKAANAYKAVGRMLQATGYNYKNADAGSTIGGHGAPGAVGPQPSDTVAGDMPAGPNGVMVPPPTMWYLVEPLLLTLPGLGLFGAAMTWPSGNAAMMNVLAAQWRNFATGFAIFQSELNGLKPAVTAQDIPEGAKIGEAFDSIGEAMACLTTTASDLAQHITSFAREVQQTQDAIRRLLDRLSLSGLWDTVTDFFSGDGMKVLREVAHDVGTVLSNFQRQVEGIVGLLNELKNLISDAADAFEKWVRPVLVAQFGDGVGNALADAVTLYTDFEVGIANGLINTVSGVVSMANPEMWEGLAKTAWAVANDPSKAPGVLAEMGKQFIALDQWTGDHPARGAGEAAFNIGSLFVPGGALSKTGSVAKSLNMTRRILDEGRLPKLGEIGPWSRGAPSVEGLGDLPGGQRVPDVPEVRPGAIPDSLVGPSAPHGIDAPTAPHGLEGPSGPPDPPGPQSTPGGPHQGTGGGDGPPPEPPGRSVPPSDPGPGRVDGPSPESSASPHSPDSSAPPAPTHVPESPSPTGTHEAPRAPSESAPAAPAHAPEPRVPESNPHASETGPRPVEHQGGPGGGENHSPAGHDAPSGSHTPVGHQPTMERPVGHEAPAVHEPSTHEPAAHQPTSPDSVDHGSAQTPTDRNGGQHSAPAPMIGGMPMAPHAAGGMHGPTDAPSRTPTPETPARSPETRTPQGNTPESPRAQAPSGAGPSVERSPQAPVKPAAAHEPGAATATPRPGPETHAPRAGEGTPTPPIHETPHAGDPSGHHPDPSGSSHEPGGGQHPDPDPTSPVGNPANDRIYGPHQLDRVEDPAYQTAVENALRDPHGDYLRHADPRTNDYGNLINDGGPEVRGRSNNCLDCSLSALSSFHGDPTVSAPRFPDKLPDGMIDTRSGELGGLHRAATWLGRPLLEFHGMGLVDQFDALHRHVSDLGPGSSALVVNGWHARDPHTGQYLHHPDGSPVTDGSHATVVVYPEGADGPVWWDPQQRITSDRPPPWMVDRSSYLNFTPIEPSRGVHDGGVGDQGTGAGVSGADVTDRDLSRAPGEQGVGRDESAVPGTDGDGPVSGSGSAGDRFGDGDHLPVPELVGDHGGRGVHDVQGDGIQPGRDPDLPVSVEDHDSTGAGGRADHRVSDDGGVLDRSTGAHAAESIDHREGDIRARAEGLAGERGDVSRGVAEPAEPRGVAGGGDDRGVGGDASDNSPVSTERYPSTDRPAAELLEGTRDETAGDQGTDAGVSGADVADRDVPRAPGEQGVGRDESAVPGADGDGPVGGDGSAGDRFGDGDRLSVPELVGDHGGPGVHDVQGDGVQPGREPDLSVSVGDHDSTHAGGRGEDRLSTDGGVSDRSTRTDPATPADHREELLPVRSEGSAVQGGGVAREMGQRPESGSVAGDGHHAPIIADGNEPVSNEPSGSDNPAQDSEQRELSAGRTEGSPAPGEQSAHTGADSESNAVNSDEGTHADYSDTGGVPISREKFDEILATEKGQRPPPDTYLPAEYIAEHLQNFEDGASRILIRSSYEEYGIGKPDPGRSEFVLTNADAKAMLDESGGDPIKLAQKLGIPEDQLANDSLVIVHFHPTSSYASHMPSGNEWGANDQWLPGGRLPKGDLEAIVHTEDMANGRDYTVIDIATGDVL</sequence>
<name>A0A7G8PL47_9MYCO</name>
<gene>
    <name evidence="4" type="ORF">HZU40_12960</name>
</gene>
<dbReference type="KEGG" id="mflu:HZU40_12960"/>
<feature type="compositionally biased region" description="Basic and acidic residues" evidence="1">
    <location>
        <begin position="820"/>
        <end position="833"/>
    </location>
</feature>
<dbReference type="InterPro" id="IPR028908">
    <property type="entry name" value="Tox-PL_dom"/>
</dbReference>
<feature type="compositionally biased region" description="Polar residues" evidence="1">
    <location>
        <begin position="1505"/>
        <end position="1520"/>
    </location>
</feature>
<feature type="region of interest" description="Disordered" evidence="1">
    <location>
        <begin position="455"/>
        <end position="866"/>
    </location>
</feature>
<proteinExistence type="predicted"/>
<feature type="domain" description="Tox-PL" evidence="2">
    <location>
        <begin position="919"/>
        <end position="1051"/>
    </location>
</feature>
<evidence type="ECO:0000313" key="4">
    <source>
        <dbReference type="EMBL" id="QNJ95063.1"/>
    </source>
</evidence>
<feature type="compositionally biased region" description="Polar residues" evidence="1">
    <location>
        <begin position="752"/>
        <end position="761"/>
    </location>
</feature>
<feature type="compositionally biased region" description="Low complexity" evidence="1">
    <location>
        <begin position="555"/>
        <end position="575"/>
    </location>
</feature>
<feature type="compositionally biased region" description="Basic and acidic residues" evidence="1">
    <location>
        <begin position="1138"/>
        <end position="1163"/>
    </location>
</feature>
<accession>A0A7G8PL47</accession>
<dbReference type="Pfam" id="PF25547">
    <property type="entry name" value="WXG100_2"/>
    <property type="match status" value="1"/>
</dbReference>
<feature type="compositionally biased region" description="Polar residues" evidence="1">
    <location>
        <begin position="687"/>
        <end position="709"/>
    </location>
</feature>
<organism evidence="4 5">
    <name type="scientific">Mycolicibacterium fluoranthenivorans</name>
    <dbReference type="NCBI Taxonomy" id="258505"/>
    <lineage>
        <taxon>Bacteria</taxon>
        <taxon>Bacillati</taxon>
        <taxon>Actinomycetota</taxon>
        <taxon>Actinomycetes</taxon>
        <taxon>Mycobacteriales</taxon>
        <taxon>Mycobacteriaceae</taxon>
        <taxon>Mycolicibacterium</taxon>
    </lineage>
</organism>
<feature type="compositionally biased region" description="Gly residues" evidence="1">
    <location>
        <begin position="1330"/>
        <end position="1340"/>
    </location>
</feature>
<evidence type="ECO:0000259" key="3">
    <source>
        <dbReference type="Pfam" id="PF25547"/>
    </source>
</evidence>
<reference evidence="4 5" key="1">
    <citation type="submission" date="2020-07" db="EMBL/GenBank/DDBJ databases">
        <title>Draft genome sequence of four isobutane-metabolizing strains capable of cometabolically degrading diverse ether contaminants.</title>
        <authorList>
            <person name="Chen W."/>
            <person name="Faulkner N."/>
            <person name="Smith C."/>
            <person name="Hyman M."/>
        </authorList>
    </citation>
    <scope>NUCLEOTIDE SEQUENCE [LARGE SCALE GENOMIC DNA]</scope>
    <source>
        <strain evidence="4 5">2A</strain>
    </source>
</reference>
<feature type="compositionally biased region" description="Low complexity" evidence="1">
    <location>
        <begin position="1365"/>
        <end position="1376"/>
    </location>
</feature>
<feature type="domain" description="Outer membrane channel protein CpnT-like N-terminal" evidence="3">
    <location>
        <begin position="156"/>
        <end position="248"/>
    </location>
</feature>
<dbReference type="EMBL" id="CP059894">
    <property type="protein sequence ID" value="QNJ95063.1"/>
    <property type="molecule type" value="Genomic_DNA"/>
</dbReference>
<feature type="compositionally biased region" description="Basic and acidic residues" evidence="1">
    <location>
        <begin position="1386"/>
        <end position="1402"/>
    </location>
</feature>
<feature type="compositionally biased region" description="Low complexity" evidence="1">
    <location>
        <begin position="785"/>
        <end position="798"/>
    </location>
</feature>
<evidence type="ECO:0000256" key="1">
    <source>
        <dbReference type="SAM" id="MobiDB-lite"/>
    </source>
</evidence>
<evidence type="ECO:0000313" key="5">
    <source>
        <dbReference type="Proteomes" id="UP000515498"/>
    </source>
</evidence>
<dbReference type="Proteomes" id="UP000515498">
    <property type="component" value="Chromosome"/>
</dbReference>
<feature type="compositionally biased region" description="Low complexity" evidence="1">
    <location>
        <begin position="712"/>
        <end position="728"/>
    </location>
</feature>
<feature type="region of interest" description="Disordered" evidence="1">
    <location>
        <begin position="884"/>
        <end position="911"/>
    </location>
</feature>
<feature type="compositionally biased region" description="Low complexity" evidence="1">
    <location>
        <begin position="598"/>
        <end position="610"/>
    </location>
</feature>
<feature type="compositionally biased region" description="Pro residues" evidence="1">
    <location>
        <begin position="515"/>
        <end position="524"/>
    </location>
</feature>
<feature type="region of interest" description="Disordered" evidence="1">
    <location>
        <begin position="1074"/>
        <end position="1534"/>
    </location>
</feature>
<evidence type="ECO:0000259" key="2">
    <source>
        <dbReference type="Pfam" id="PF15644"/>
    </source>
</evidence>
<dbReference type="InterPro" id="IPR057746">
    <property type="entry name" value="CpnT-like_N"/>
</dbReference>
<protein>
    <submittedName>
        <fullName evidence="4">PE domain-containing protein</fullName>
    </submittedName>
</protein>
<feature type="compositionally biased region" description="Polar residues" evidence="1">
    <location>
        <begin position="1262"/>
        <end position="1272"/>
    </location>
</feature>